<accession>A0AC59YLE6</accession>
<evidence type="ECO:0000313" key="2">
    <source>
        <dbReference type="Proteomes" id="UP001162501"/>
    </source>
</evidence>
<evidence type="ECO:0000313" key="1">
    <source>
        <dbReference type="EMBL" id="CAM9793164.1"/>
    </source>
</evidence>
<proteinExistence type="predicted"/>
<name>A0AC59YLE6_RANTA</name>
<feature type="non-terminal residue" evidence="1">
    <location>
        <position position="170"/>
    </location>
</feature>
<dbReference type="EMBL" id="OX596102">
    <property type="protein sequence ID" value="CAM9793164.1"/>
    <property type="molecule type" value="Genomic_DNA"/>
</dbReference>
<gene>
    <name evidence="1" type="ORF">MRATA1EN22A_LOCUS7523</name>
</gene>
<reference evidence="1" key="2">
    <citation type="submission" date="2025-03" db="EMBL/GenBank/DDBJ databases">
        <authorList>
            <consortium name="ELIXIR-Norway"/>
            <consortium name="Elixir Norway"/>
        </authorList>
    </citation>
    <scope>NUCLEOTIDE SEQUENCE</scope>
</reference>
<organism evidence="1 2">
    <name type="scientific">Rangifer tarandus platyrhynchus</name>
    <name type="common">Svalbard reindeer</name>
    <dbReference type="NCBI Taxonomy" id="3082113"/>
    <lineage>
        <taxon>Eukaryota</taxon>
        <taxon>Metazoa</taxon>
        <taxon>Chordata</taxon>
        <taxon>Craniata</taxon>
        <taxon>Vertebrata</taxon>
        <taxon>Euteleostomi</taxon>
        <taxon>Mammalia</taxon>
        <taxon>Eutheria</taxon>
        <taxon>Laurasiatheria</taxon>
        <taxon>Artiodactyla</taxon>
        <taxon>Ruminantia</taxon>
        <taxon>Pecora</taxon>
        <taxon>Cervidae</taxon>
        <taxon>Odocoileinae</taxon>
        <taxon>Rangifer</taxon>
    </lineage>
</organism>
<dbReference type="Proteomes" id="UP001162501">
    <property type="component" value="Chromosome 18"/>
</dbReference>
<sequence length="170" mass="18496">MYSHIFRAARVNICRQRLLTPIPGRRGRRLALSAIKLFDVLVANCRDPGTTVKIVNTLISMFCRDVSPSADLGRFQSAGHLDSPNLLCGRYRCSPGLTSLSAPHLGLRPGEAGRVRPQAAESRSKDSVRTVLCLHAAHFLVAIYSSKPGGKLSTFRRGSNCNFAYTLGGN</sequence>
<reference evidence="1" key="1">
    <citation type="submission" date="2023-05" db="EMBL/GenBank/DDBJ databases">
        <authorList>
            <consortium name="ELIXIR-Norway"/>
        </authorList>
    </citation>
    <scope>NUCLEOTIDE SEQUENCE</scope>
</reference>
<protein>
    <submittedName>
        <fullName evidence="1">Uncharacterized protein</fullName>
    </submittedName>
</protein>